<dbReference type="AlphaFoldDB" id="A0A8X6XXY8"/>
<proteinExistence type="predicted"/>
<organism evidence="1 2">
    <name type="scientific">Trichonephila inaurata madagascariensis</name>
    <dbReference type="NCBI Taxonomy" id="2747483"/>
    <lineage>
        <taxon>Eukaryota</taxon>
        <taxon>Metazoa</taxon>
        <taxon>Ecdysozoa</taxon>
        <taxon>Arthropoda</taxon>
        <taxon>Chelicerata</taxon>
        <taxon>Arachnida</taxon>
        <taxon>Araneae</taxon>
        <taxon>Araneomorphae</taxon>
        <taxon>Entelegynae</taxon>
        <taxon>Araneoidea</taxon>
        <taxon>Nephilidae</taxon>
        <taxon>Trichonephila</taxon>
        <taxon>Trichonephila inaurata</taxon>
    </lineage>
</organism>
<keyword evidence="2" id="KW-1185">Reference proteome</keyword>
<evidence type="ECO:0000313" key="1">
    <source>
        <dbReference type="EMBL" id="GFY62380.1"/>
    </source>
</evidence>
<protein>
    <submittedName>
        <fullName evidence="1">Uncharacterized protein</fullName>
    </submittedName>
</protein>
<dbReference type="EMBL" id="BMAV01014180">
    <property type="protein sequence ID" value="GFY62380.1"/>
    <property type="molecule type" value="Genomic_DNA"/>
</dbReference>
<accession>A0A8X6XXY8</accession>
<reference evidence="1" key="1">
    <citation type="submission" date="2020-08" db="EMBL/GenBank/DDBJ databases">
        <title>Multicomponent nature underlies the extraordinary mechanical properties of spider dragline silk.</title>
        <authorList>
            <person name="Kono N."/>
            <person name="Nakamura H."/>
            <person name="Mori M."/>
            <person name="Yoshida Y."/>
            <person name="Ohtoshi R."/>
            <person name="Malay A.D."/>
            <person name="Moran D.A.P."/>
            <person name="Tomita M."/>
            <person name="Numata K."/>
            <person name="Arakawa K."/>
        </authorList>
    </citation>
    <scope>NUCLEOTIDE SEQUENCE</scope>
</reference>
<evidence type="ECO:0000313" key="2">
    <source>
        <dbReference type="Proteomes" id="UP000886998"/>
    </source>
</evidence>
<sequence>MKSSDAQFLKTRMLHEDISLLSKCWVNKCLKEQLSGGATDHIMSEAATFRLPHLCRITEIRARHVILNLHAELNVTFQQEMDLTFLSETFYPAVISVMPNEELIRKFRMLDDYLLTAPEYAETGMETCEEYI</sequence>
<gene>
    <name evidence="1" type="ORF">TNIN_162841</name>
</gene>
<dbReference type="Proteomes" id="UP000886998">
    <property type="component" value="Unassembled WGS sequence"/>
</dbReference>
<name>A0A8X6XXY8_9ARAC</name>
<comment type="caution">
    <text evidence="1">The sequence shown here is derived from an EMBL/GenBank/DDBJ whole genome shotgun (WGS) entry which is preliminary data.</text>
</comment>